<reference evidence="5" key="1">
    <citation type="submission" date="2009-08" db="EMBL/GenBank/DDBJ databases">
        <title>Annotation of Salpingoeca rosetta.</title>
        <authorList>
            <consortium name="The Broad Institute Genome Sequencing Platform"/>
            <person name="Russ C."/>
            <person name="Cuomo C."/>
            <person name="Burger G."/>
            <person name="Gray M.W."/>
            <person name="Holland P.W.H."/>
            <person name="King N."/>
            <person name="Lang F.B.F."/>
            <person name="Roger A.J."/>
            <person name="Ruiz-Trillo I."/>
            <person name="Young S.K."/>
            <person name="Zeng Q."/>
            <person name="Gargeya S."/>
            <person name="Alvarado L."/>
            <person name="Berlin A."/>
            <person name="Chapman S.B."/>
            <person name="Chen Z."/>
            <person name="Freedman E."/>
            <person name="Gellesch M."/>
            <person name="Goldberg J."/>
            <person name="Griggs A."/>
            <person name="Gujja S."/>
            <person name="Heilman E."/>
            <person name="Heiman D."/>
            <person name="Howarth C."/>
            <person name="Mehta T."/>
            <person name="Neiman D."/>
            <person name="Pearson M."/>
            <person name="Roberts A."/>
            <person name="Saif S."/>
            <person name="Shea T."/>
            <person name="Shenoy N."/>
            <person name="Sisk P."/>
            <person name="Stolte C."/>
            <person name="Sykes S."/>
            <person name="White J."/>
            <person name="Yandava C."/>
            <person name="Haas B."/>
            <person name="Nusbaum C."/>
            <person name="Birren B."/>
        </authorList>
    </citation>
    <scope>NUCLEOTIDE SEQUENCE [LARGE SCALE GENOMIC DNA]</scope>
    <source>
        <strain evidence="5">ATCC 50818</strain>
    </source>
</reference>
<feature type="compositionally biased region" description="Basic and acidic residues" evidence="3">
    <location>
        <begin position="769"/>
        <end position="785"/>
    </location>
</feature>
<feature type="domain" description="SH2" evidence="4">
    <location>
        <begin position="242"/>
        <end position="323"/>
    </location>
</feature>
<dbReference type="eggNOG" id="ENOG502S0RT">
    <property type="taxonomic scope" value="Eukaryota"/>
</dbReference>
<organism evidence="6">
    <name type="scientific">Salpingoeca rosetta (strain ATCC 50818 / BSB-021)</name>
    <dbReference type="NCBI Taxonomy" id="946362"/>
    <lineage>
        <taxon>Eukaryota</taxon>
        <taxon>Choanoflagellata</taxon>
        <taxon>Craspedida</taxon>
        <taxon>Salpingoecidae</taxon>
        <taxon>Salpingoeca</taxon>
    </lineage>
</organism>
<feature type="region of interest" description="Disordered" evidence="3">
    <location>
        <begin position="595"/>
        <end position="620"/>
    </location>
</feature>
<dbReference type="GO" id="GO:0030971">
    <property type="term" value="F:receptor tyrosine kinase binding"/>
    <property type="evidence" value="ECO:0007669"/>
    <property type="project" value="TreeGrafter"/>
</dbReference>
<dbReference type="AlphaFoldDB" id="F2UCL0"/>
<keyword evidence="1 2" id="KW-0727">SH2 domain</keyword>
<accession>F2UCL0</accession>
<dbReference type="Gene3D" id="3.30.505.10">
    <property type="entry name" value="SH2 domain"/>
    <property type="match status" value="4"/>
</dbReference>
<dbReference type="SUPFAM" id="SSF55550">
    <property type="entry name" value="SH2 domain"/>
    <property type="match status" value="4"/>
</dbReference>
<feature type="region of interest" description="Disordered" evidence="3">
    <location>
        <begin position="673"/>
        <end position="785"/>
    </location>
</feature>
<dbReference type="RefSeq" id="XP_004993217.1">
    <property type="nucleotide sequence ID" value="XM_004993160.1"/>
</dbReference>
<dbReference type="GeneID" id="16073792"/>
<evidence type="ECO:0000256" key="2">
    <source>
        <dbReference type="PROSITE-ProRule" id="PRU00191"/>
    </source>
</evidence>
<dbReference type="InterPro" id="IPR036860">
    <property type="entry name" value="SH2_dom_sf"/>
</dbReference>
<feature type="compositionally biased region" description="Acidic residues" evidence="3">
    <location>
        <begin position="681"/>
        <end position="692"/>
    </location>
</feature>
<feature type="compositionally biased region" description="Basic residues" evidence="3">
    <location>
        <begin position="757"/>
        <end position="768"/>
    </location>
</feature>
<evidence type="ECO:0000259" key="4">
    <source>
        <dbReference type="PROSITE" id="PS50001"/>
    </source>
</evidence>
<dbReference type="InterPro" id="IPR051184">
    <property type="entry name" value="Tyrosine-phos_adapter"/>
</dbReference>
<name>F2UCL0_SALR5</name>
<feature type="region of interest" description="Disordered" evidence="3">
    <location>
        <begin position="349"/>
        <end position="408"/>
    </location>
</feature>
<dbReference type="GO" id="GO:0005737">
    <property type="term" value="C:cytoplasm"/>
    <property type="evidence" value="ECO:0007669"/>
    <property type="project" value="TreeGrafter"/>
</dbReference>
<protein>
    <recommendedName>
        <fullName evidence="4">SH2 domain-containing protein</fullName>
    </recommendedName>
</protein>
<dbReference type="GO" id="GO:0016477">
    <property type="term" value="P:cell migration"/>
    <property type="evidence" value="ECO:0007669"/>
    <property type="project" value="TreeGrafter"/>
</dbReference>
<keyword evidence="6" id="KW-1185">Reference proteome</keyword>
<proteinExistence type="predicted"/>
<dbReference type="Proteomes" id="UP000007799">
    <property type="component" value="Unassembled WGS sequence"/>
</dbReference>
<dbReference type="Pfam" id="PF00017">
    <property type="entry name" value="SH2"/>
    <property type="match status" value="4"/>
</dbReference>
<feature type="domain" description="SH2" evidence="4">
    <location>
        <begin position="455"/>
        <end position="556"/>
    </location>
</feature>
<dbReference type="SMART" id="SM00252">
    <property type="entry name" value="SH2"/>
    <property type="match status" value="4"/>
</dbReference>
<feature type="domain" description="SH2" evidence="4">
    <location>
        <begin position="7"/>
        <end position="85"/>
    </location>
</feature>
<dbReference type="InterPro" id="IPR000980">
    <property type="entry name" value="SH2"/>
</dbReference>
<evidence type="ECO:0000313" key="6">
    <source>
        <dbReference type="Proteomes" id="UP000007799"/>
    </source>
</evidence>
<feature type="compositionally biased region" description="Low complexity" evidence="3">
    <location>
        <begin position="351"/>
        <end position="394"/>
    </location>
</feature>
<feature type="region of interest" description="Disordered" evidence="3">
    <location>
        <begin position="209"/>
        <end position="233"/>
    </location>
</feature>
<dbReference type="GO" id="GO:0007167">
    <property type="term" value="P:enzyme-linked receptor protein signaling pathway"/>
    <property type="evidence" value="ECO:0007669"/>
    <property type="project" value="TreeGrafter"/>
</dbReference>
<dbReference type="OrthoDB" id="5979828at2759"/>
<dbReference type="GO" id="GO:0035591">
    <property type="term" value="F:signaling adaptor activity"/>
    <property type="evidence" value="ECO:0007669"/>
    <property type="project" value="TreeGrafter"/>
</dbReference>
<sequence length="785" mass="87818">MSASAAWLHGPISKEQAEELLKGRPDGTFLVRARAGAADHILSVNYMGTPTHHLMSTNDSGNVIVNQKDYGTGAKSLEEFVSHFRGKVKGWPVPLQEGVAAHETNVDPIEDFPFYHGLIKKDAADALLSQDPQDGVYLFRQFKRNNTHEFVLSVVYQGQPTHHHVKLQAGSFFVNGKPLENCTTLKQVVQALSTVRSFWPVPLIRGISSQQQQPQQQQQQQQPQQEAQAAPAAPSAQQSCTWYHGCINKNQAEDRLRAIGLVDGHFLIRSRSDSPDNDSYIISVVYRSTPTHHLVEQAGDFLKVNGRSEPATNLVELVDLFRNAQKTWPVPLTNHAPGLETLPAAVTATREPAQAQQQEQQQQQQPVSQPQAHAPAPAQAAPEQTEQQTEKPVQNDITPLEQEGEAPDEGLVRKMMQGMMAPEEVDAEIDAIKPILPYPDFDEDEETVEPWLTTNFHGPIGAEKAEEILRKAKTEGSFLLRDLEEASSSSTTAPHCTLMLSVLHGDTVHHVKLTQQDKDGVFFFEDKATGERNLRDAITYLSERQAGWATPLGEGVRGIKVMSSMERQERREANAAAVADAEARKAALRKAKLRAEAEARGEERKRRSKEEIAKMHQDEQRFKQERVVIRQEQIERRREQLRQQVIEDRKRKAREAKNRRRLEAARRGEAEPVIEVALTSDSEDSDDDEDMEVKEWRRRASARQFGFDAPAAPRRSSLQQDSIPEEGEVPPPLPGRGIDSTDAQGFPDGNDADAPKKRGSSRRRRSSRRSKDGQDGSDPEKCLMM</sequence>
<evidence type="ECO:0000313" key="5">
    <source>
        <dbReference type="EMBL" id="EGD74317.1"/>
    </source>
</evidence>
<dbReference type="InParanoid" id="F2UCL0"/>
<evidence type="ECO:0000256" key="3">
    <source>
        <dbReference type="SAM" id="MobiDB-lite"/>
    </source>
</evidence>
<dbReference type="OMA" id="NNTHEFV"/>
<dbReference type="PROSITE" id="PS50001">
    <property type="entry name" value="SH2"/>
    <property type="match status" value="4"/>
</dbReference>
<dbReference type="KEGG" id="sre:PTSG_06327"/>
<dbReference type="STRING" id="946362.F2UCL0"/>
<gene>
    <name evidence="5" type="ORF">PTSG_06327</name>
</gene>
<dbReference type="PANTHER" id="PTHR19969:SF5">
    <property type="entry name" value="CRK-LIKE PROTEIN"/>
    <property type="match status" value="1"/>
</dbReference>
<dbReference type="PANTHER" id="PTHR19969">
    <property type="entry name" value="SH2-SH3 ADAPTOR PROTEIN-RELATED"/>
    <property type="match status" value="1"/>
</dbReference>
<feature type="domain" description="SH2" evidence="4">
    <location>
        <begin position="114"/>
        <end position="190"/>
    </location>
</feature>
<dbReference type="CDD" id="cd00173">
    <property type="entry name" value="SH2"/>
    <property type="match status" value="4"/>
</dbReference>
<evidence type="ECO:0000256" key="1">
    <source>
        <dbReference type="ARBA" id="ARBA00022999"/>
    </source>
</evidence>
<dbReference type="EMBL" id="GL832968">
    <property type="protein sequence ID" value="EGD74317.1"/>
    <property type="molecule type" value="Genomic_DNA"/>
</dbReference>